<dbReference type="FunFam" id="3.40.30.10:FF:000245">
    <property type="entry name" value="Thioredoxin"/>
    <property type="match status" value="1"/>
</dbReference>
<keyword evidence="2" id="KW-1015">Disulfide bond</keyword>
<comment type="caution">
    <text evidence="4">The sequence shown here is derived from an EMBL/GenBank/DDBJ whole genome shotgun (WGS) entry which is preliminary data.</text>
</comment>
<dbReference type="InterPro" id="IPR013766">
    <property type="entry name" value="Thioredoxin_domain"/>
</dbReference>
<evidence type="ECO:0000313" key="5">
    <source>
        <dbReference type="Proteomes" id="UP001278500"/>
    </source>
</evidence>
<dbReference type="PROSITE" id="PS51352">
    <property type="entry name" value="THIOREDOXIN_2"/>
    <property type="match status" value="1"/>
</dbReference>
<accession>A0AAE0MNF6</accession>
<evidence type="ECO:0000313" key="4">
    <source>
        <dbReference type="EMBL" id="KAK3339122.1"/>
    </source>
</evidence>
<dbReference type="AlphaFoldDB" id="A0AAE0MNF6"/>
<dbReference type="InterPro" id="IPR036249">
    <property type="entry name" value="Thioredoxin-like_sf"/>
</dbReference>
<keyword evidence="5" id="KW-1185">Reference proteome</keyword>
<sequence length="148" mass="16197">MFSAKFIRPAVSTFTRATPRPIITNTPSIASRFFTTSSPKMTVHNIATKDEFKEAISKNHIVVLDAFAEWCGPCKAIAPVVAKYSEEPQFKETVYFAKFDVDALPDLAQELGIRAMPTFIIFKDGEKAGDVVGANPAGIKAAITKQLE</sequence>
<evidence type="ECO:0000259" key="3">
    <source>
        <dbReference type="PROSITE" id="PS51352"/>
    </source>
</evidence>
<dbReference type="PANTHER" id="PTHR46115">
    <property type="entry name" value="THIOREDOXIN-LIKE PROTEIN 1"/>
    <property type="match status" value="1"/>
</dbReference>
<feature type="domain" description="Thioredoxin" evidence="3">
    <location>
        <begin position="20"/>
        <end position="148"/>
    </location>
</feature>
<reference evidence="4" key="1">
    <citation type="journal article" date="2023" name="Mol. Phylogenet. Evol.">
        <title>Genome-scale phylogeny and comparative genomics of the fungal order Sordariales.</title>
        <authorList>
            <person name="Hensen N."/>
            <person name="Bonometti L."/>
            <person name="Westerberg I."/>
            <person name="Brannstrom I.O."/>
            <person name="Guillou S."/>
            <person name="Cros-Aarteil S."/>
            <person name="Calhoun S."/>
            <person name="Haridas S."/>
            <person name="Kuo A."/>
            <person name="Mondo S."/>
            <person name="Pangilinan J."/>
            <person name="Riley R."/>
            <person name="LaButti K."/>
            <person name="Andreopoulos B."/>
            <person name="Lipzen A."/>
            <person name="Chen C."/>
            <person name="Yan M."/>
            <person name="Daum C."/>
            <person name="Ng V."/>
            <person name="Clum A."/>
            <person name="Steindorff A."/>
            <person name="Ohm R.A."/>
            <person name="Martin F."/>
            <person name="Silar P."/>
            <person name="Natvig D.O."/>
            <person name="Lalanne C."/>
            <person name="Gautier V."/>
            <person name="Ament-Velasquez S.L."/>
            <person name="Kruys A."/>
            <person name="Hutchinson M.I."/>
            <person name="Powell A.J."/>
            <person name="Barry K."/>
            <person name="Miller A.N."/>
            <person name="Grigoriev I.V."/>
            <person name="Debuchy R."/>
            <person name="Gladieux P."/>
            <person name="Hiltunen Thoren M."/>
            <person name="Johannesson H."/>
        </authorList>
    </citation>
    <scope>NUCLEOTIDE SEQUENCE</scope>
    <source>
        <strain evidence="4">CBS 560.94</strain>
    </source>
</reference>
<evidence type="ECO:0000256" key="1">
    <source>
        <dbReference type="ARBA" id="ARBA00008987"/>
    </source>
</evidence>
<dbReference type="RefSeq" id="XP_062678482.1">
    <property type="nucleotide sequence ID" value="XM_062828935.1"/>
</dbReference>
<evidence type="ECO:0000256" key="2">
    <source>
        <dbReference type="ARBA" id="ARBA00023157"/>
    </source>
</evidence>
<name>A0AAE0MNF6_9PEZI</name>
<dbReference type="Proteomes" id="UP001278500">
    <property type="component" value="Unassembled WGS sequence"/>
</dbReference>
<dbReference type="GeneID" id="87866089"/>
<dbReference type="Gene3D" id="3.40.30.10">
    <property type="entry name" value="Glutaredoxin"/>
    <property type="match status" value="1"/>
</dbReference>
<dbReference type="Pfam" id="PF00085">
    <property type="entry name" value="Thioredoxin"/>
    <property type="match status" value="1"/>
</dbReference>
<organism evidence="4 5">
    <name type="scientific">Neurospora tetraspora</name>
    <dbReference type="NCBI Taxonomy" id="94610"/>
    <lineage>
        <taxon>Eukaryota</taxon>
        <taxon>Fungi</taxon>
        <taxon>Dikarya</taxon>
        <taxon>Ascomycota</taxon>
        <taxon>Pezizomycotina</taxon>
        <taxon>Sordariomycetes</taxon>
        <taxon>Sordariomycetidae</taxon>
        <taxon>Sordariales</taxon>
        <taxon>Sordariaceae</taxon>
        <taxon>Neurospora</taxon>
    </lineage>
</organism>
<comment type="similarity">
    <text evidence="1">Belongs to the thioredoxin family.</text>
</comment>
<proteinExistence type="inferred from homology"/>
<reference evidence="4" key="2">
    <citation type="submission" date="2023-06" db="EMBL/GenBank/DDBJ databases">
        <authorList>
            <consortium name="Lawrence Berkeley National Laboratory"/>
            <person name="Haridas S."/>
            <person name="Hensen N."/>
            <person name="Bonometti L."/>
            <person name="Westerberg I."/>
            <person name="Brannstrom I.O."/>
            <person name="Guillou S."/>
            <person name="Cros-Aarteil S."/>
            <person name="Calhoun S."/>
            <person name="Kuo A."/>
            <person name="Mondo S."/>
            <person name="Pangilinan J."/>
            <person name="Riley R."/>
            <person name="Labutti K."/>
            <person name="Andreopoulos B."/>
            <person name="Lipzen A."/>
            <person name="Chen C."/>
            <person name="Yanf M."/>
            <person name="Daum C."/>
            <person name="Ng V."/>
            <person name="Clum A."/>
            <person name="Steindorff A."/>
            <person name="Ohm R."/>
            <person name="Martin F."/>
            <person name="Silar P."/>
            <person name="Natvig D."/>
            <person name="Lalanne C."/>
            <person name="Gautier V."/>
            <person name="Ament-Velasquez S.L."/>
            <person name="Kruys A."/>
            <person name="Hutchinson M.I."/>
            <person name="Powell A.J."/>
            <person name="Barry K."/>
            <person name="Miller A.N."/>
            <person name="Grigoriev I.V."/>
            <person name="Debuchy R."/>
            <person name="Gladieux P."/>
            <person name="Thoren M.H."/>
            <person name="Johannesson H."/>
        </authorList>
    </citation>
    <scope>NUCLEOTIDE SEQUENCE</scope>
    <source>
        <strain evidence="4">CBS 560.94</strain>
    </source>
</reference>
<gene>
    <name evidence="4" type="ORF">B0H65DRAFT_530975</name>
</gene>
<protein>
    <submittedName>
        <fullName evidence="4">Thioredoxin-like protein</fullName>
    </submittedName>
</protein>
<dbReference type="EMBL" id="JAUEPP010000007">
    <property type="protein sequence ID" value="KAK3339122.1"/>
    <property type="molecule type" value="Genomic_DNA"/>
</dbReference>
<dbReference type="SUPFAM" id="SSF52833">
    <property type="entry name" value="Thioredoxin-like"/>
    <property type="match status" value="1"/>
</dbReference>
<dbReference type="CDD" id="cd02947">
    <property type="entry name" value="TRX_family"/>
    <property type="match status" value="1"/>
</dbReference>
<dbReference type="PRINTS" id="PR00421">
    <property type="entry name" value="THIOREDOXIN"/>
</dbReference>